<evidence type="ECO:0000259" key="2">
    <source>
        <dbReference type="SMART" id="SM00278"/>
    </source>
</evidence>
<dbReference type="SUPFAM" id="SSF47781">
    <property type="entry name" value="RuvA domain 2-like"/>
    <property type="match status" value="1"/>
</dbReference>
<evidence type="ECO:0000256" key="1">
    <source>
        <dbReference type="SAM" id="SignalP"/>
    </source>
</evidence>
<evidence type="ECO:0000313" key="4">
    <source>
        <dbReference type="Proteomes" id="UP000623172"/>
    </source>
</evidence>
<dbReference type="SMART" id="SM00278">
    <property type="entry name" value="HhH1"/>
    <property type="match status" value="2"/>
</dbReference>
<dbReference type="Pfam" id="PF12836">
    <property type="entry name" value="HHH_3"/>
    <property type="match status" value="1"/>
</dbReference>
<comment type="caution">
    <text evidence="3">The sequence shown here is derived from an EMBL/GenBank/DDBJ whole genome shotgun (WGS) entry which is preliminary data.</text>
</comment>
<dbReference type="NCBIfam" id="TIGR00426">
    <property type="entry name" value="competence protein ComEA helix-hairpin-helix repeat region"/>
    <property type="match status" value="1"/>
</dbReference>
<dbReference type="GO" id="GO:0003677">
    <property type="term" value="F:DNA binding"/>
    <property type="evidence" value="ECO:0007669"/>
    <property type="project" value="InterPro"/>
</dbReference>
<dbReference type="GO" id="GO:0015627">
    <property type="term" value="C:type II protein secretion system complex"/>
    <property type="evidence" value="ECO:0007669"/>
    <property type="project" value="TreeGrafter"/>
</dbReference>
<evidence type="ECO:0000313" key="3">
    <source>
        <dbReference type="EMBL" id="MBC8531004.1"/>
    </source>
</evidence>
<keyword evidence="4" id="KW-1185">Reference proteome</keyword>
<reference evidence="3" key="1">
    <citation type="submission" date="2020-08" db="EMBL/GenBank/DDBJ databases">
        <title>Genome public.</title>
        <authorList>
            <person name="Liu C."/>
            <person name="Sun Q."/>
        </authorList>
    </citation>
    <scope>NUCLEOTIDE SEQUENCE</scope>
    <source>
        <strain evidence="3">NSJ-53</strain>
    </source>
</reference>
<feature type="domain" description="Helix-hairpin-helix DNA-binding motif class 1" evidence="2">
    <location>
        <begin position="95"/>
        <end position="114"/>
    </location>
</feature>
<dbReference type="GO" id="GO:0006281">
    <property type="term" value="P:DNA repair"/>
    <property type="evidence" value="ECO:0007669"/>
    <property type="project" value="InterPro"/>
</dbReference>
<dbReference type="AlphaFoldDB" id="A0A926HNV1"/>
<dbReference type="EMBL" id="JACRSR010000001">
    <property type="protein sequence ID" value="MBC8531004.1"/>
    <property type="molecule type" value="Genomic_DNA"/>
</dbReference>
<proteinExistence type="predicted"/>
<dbReference type="InterPro" id="IPR010994">
    <property type="entry name" value="RuvA_2-like"/>
</dbReference>
<protein>
    <submittedName>
        <fullName evidence="3">Helix-hairpin-helix domain-containing protein</fullName>
    </submittedName>
</protein>
<dbReference type="PANTHER" id="PTHR21180">
    <property type="entry name" value="ENDONUCLEASE/EXONUCLEASE/PHOSPHATASE FAMILY DOMAIN-CONTAINING PROTEIN 1"/>
    <property type="match status" value="1"/>
</dbReference>
<dbReference type="Gene3D" id="1.10.150.320">
    <property type="entry name" value="Photosystem II 12 kDa extrinsic protein"/>
    <property type="match status" value="1"/>
</dbReference>
<dbReference type="InterPro" id="IPR051675">
    <property type="entry name" value="Endo/Exo/Phosphatase_dom_1"/>
</dbReference>
<dbReference type="InterPro" id="IPR003583">
    <property type="entry name" value="Hlx-hairpin-Hlx_DNA-bd_motif"/>
</dbReference>
<dbReference type="Proteomes" id="UP000623172">
    <property type="component" value="Unassembled WGS sequence"/>
</dbReference>
<dbReference type="GO" id="GO:0015628">
    <property type="term" value="P:protein secretion by the type II secretion system"/>
    <property type="evidence" value="ECO:0007669"/>
    <property type="project" value="TreeGrafter"/>
</dbReference>
<organism evidence="3 4">
    <name type="scientific">Gehongia tenuis</name>
    <dbReference type="NCBI Taxonomy" id="2763655"/>
    <lineage>
        <taxon>Bacteria</taxon>
        <taxon>Bacillati</taxon>
        <taxon>Bacillota</taxon>
        <taxon>Clostridia</taxon>
        <taxon>Christensenellales</taxon>
        <taxon>Christensenellaceae</taxon>
        <taxon>Gehongia</taxon>
    </lineage>
</organism>
<keyword evidence="1" id="KW-0732">Signal</keyword>
<sequence length="118" mass="12838">MKAYQKILFCLAAAALMTASAWGTILPRAASNEKVLQTPRPVQAKASAAADEWGPKLDLNSATREELLELPGIGEARADAILEYRAENGRFYGVEELLNITGIGEKSLEKLRGYVMVD</sequence>
<dbReference type="RefSeq" id="WP_249315070.1">
    <property type="nucleotide sequence ID" value="NZ_JACRSR010000001.1"/>
</dbReference>
<feature type="signal peptide" evidence="1">
    <location>
        <begin position="1"/>
        <end position="21"/>
    </location>
</feature>
<feature type="domain" description="Helix-hairpin-helix DNA-binding motif class 1" evidence="2">
    <location>
        <begin position="65"/>
        <end position="84"/>
    </location>
</feature>
<feature type="chain" id="PRO_5039126879" evidence="1">
    <location>
        <begin position="22"/>
        <end position="118"/>
    </location>
</feature>
<name>A0A926HNV1_9FIRM</name>
<dbReference type="InterPro" id="IPR004509">
    <property type="entry name" value="Competence_ComEA_HhH"/>
</dbReference>
<accession>A0A926HNV1</accession>
<dbReference type="PANTHER" id="PTHR21180:SF32">
    <property type="entry name" value="ENDONUCLEASE_EXONUCLEASE_PHOSPHATASE FAMILY DOMAIN-CONTAINING PROTEIN 1"/>
    <property type="match status" value="1"/>
</dbReference>
<gene>
    <name evidence="3" type="ORF">H8696_03990</name>
</gene>